<proteinExistence type="predicted"/>
<dbReference type="SUPFAM" id="SSF52980">
    <property type="entry name" value="Restriction endonuclease-like"/>
    <property type="match status" value="1"/>
</dbReference>
<accession>A0ABN8QB44</accession>
<dbReference type="Gene3D" id="3.90.320.10">
    <property type="match status" value="1"/>
</dbReference>
<dbReference type="InterPro" id="IPR011604">
    <property type="entry name" value="PDDEXK-like_dom_sf"/>
</dbReference>
<evidence type="ECO:0000313" key="2">
    <source>
        <dbReference type="Proteomes" id="UP001159427"/>
    </source>
</evidence>
<dbReference type="PANTHER" id="PTHR46609:SF8">
    <property type="entry name" value="YQAJ VIRAL RECOMBINASE DOMAIN-CONTAINING PROTEIN"/>
    <property type="match status" value="1"/>
</dbReference>
<feature type="non-terminal residue" evidence="1">
    <location>
        <position position="47"/>
    </location>
</feature>
<dbReference type="EMBL" id="CALNXI010001229">
    <property type="protein sequence ID" value="CAH3160987.1"/>
    <property type="molecule type" value="Genomic_DNA"/>
</dbReference>
<dbReference type="InterPro" id="IPR011335">
    <property type="entry name" value="Restrct_endonuc-II-like"/>
</dbReference>
<name>A0ABN8QB44_9CNID</name>
<gene>
    <name evidence="1" type="ORF">PEVE_00003775</name>
</gene>
<reference evidence="1 2" key="1">
    <citation type="submission" date="2022-05" db="EMBL/GenBank/DDBJ databases">
        <authorList>
            <consortium name="Genoscope - CEA"/>
            <person name="William W."/>
        </authorList>
    </citation>
    <scope>NUCLEOTIDE SEQUENCE [LARGE SCALE GENOMIC DNA]</scope>
</reference>
<protein>
    <submittedName>
        <fullName evidence="1">Uncharacterized protein</fullName>
    </submittedName>
</protein>
<dbReference type="PANTHER" id="PTHR46609">
    <property type="entry name" value="EXONUCLEASE, PHAGE-TYPE/RECB, C-TERMINAL DOMAIN-CONTAINING PROTEIN"/>
    <property type="match status" value="1"/>
</dbReference>
<comment type="caution">
    <text evidence="1">The sequence shown here is derived from an EMBL/GenBank/DDBJ whole genome shotgun (WGS) entry which is preliminary data.</text>
</comment>
<evidence type="ECO:0000313" key="1">
    <source>
        <dbReference type="EMBL" id="CAH3160987.1"/>
    </source>
</evidence>
<organism evidence="1 2">
    <name type="scientific">Porites evermanni</name>
    <dbReference type="NCBI Taxonomy" id="104178"/>
    <lineage>
        <taxon>Eukaryota</taxon>
        <taxon>Metazoa</taxon>
        <taxon>Cnidaria</taxon>
        <taxon>Anthozoa</taxon>
        <taxon>Hexacorallia</taxon>
        <taxon>Scleractinia</taxon>
        <taxon>Fungiina</taxon>
        <taxon>Poritidae</taxon>
        <taxon>Porites</taxon>
    </lineage>
</organism>
<keyword evidence="2" id="KW-1185">Reference proteome</keyword>
<dbReference type="InterPro" id="IPR051703">
    <property type="entry name" value="NF-kappa-B_Signaling_Reg"/>
</dbReference>
<dbReference type="Proteomes" id="UP001159427">
    <property type="component" value="Unassembled WGS sequence"/>
</dbReference>
<sequence length="47" mass="5839">MMRKHSYYAQVQGPLGVTKREWCHFLVYTKKGYHLERIQLDKDYWFS</sequence>